<keyword evidence="4 6" id="KW-1133">Transmembrane helix</keyword>
<evidence type="ECO:0000256" key="6">
    <source>
        <dbReference type="SAM" id="Phobius"/>
    </source>
</evidence>
<evidence type="ECO:0000256" key="5">
    <source>
        <dbReference type="ARBA" id="ARBA00023136"/>
    </source>
</evidence>
<reference evidence="8" key="1">
    <citation type="journal article" date="2020" name="mSystems">
        <title>Genome- and Community-Level Interaction Insights into Carbon Utilization and Element Cycling Functions of Hydrothermarchaeota in Hydrothermal Sediment.</title>
        <authorList>
            <person name="Zhou Z."/>
            <person name="Liu Y."/>
            <person name="Xu W."/>
            <person name="Pan J."/>
            <person name="Luo Z.H."/>
            <person name="Li M."/>
        </authorList>
    </citation>
    <scope>NUCLEOTIDE SEQUENCE [LARGE SCALE GENOMIC DNA]</scope>
    <source>
        <strain evidence="8">HyVt-577</strain>
    </source>
</reference>
<gene>
    <name evidence="8" type="ORF">ENK44_06565</name>
</gene>
<dbReference type="AlphaFoldDB" id="A0A7V4UD70"/>
<dbReference type="SUPFAM" id="SSF103481">
    <property type="entry name" value="Multidrug resistance efflux transporter EmrE"/>
    <property type="match status" value="2"/>
</dbReference>
<keyword evidence="3 6" id="KW-0812">Transmembrane</keyword>
<feature type="transmembrane region" description="Helical" evidence="6">
    <location>
        <begin position="151"/>
        <end position="170"/>
    </location>
</feature>
<feature type="transmembrane region" description="Helical" evidence="6">
    <location>
        <begin position="213"/>
        <end position="235"/>
    </location>
</feature>
<feature type="domain" description="EamA" evidence="7">
    <location>
        <begin position="5"/>
        <end position="138"/>
    </location>
</feature>
<evidence type="ECO:0000256" key="4">
    <source>
        <dbReference type="ARBA" id="ARBA00022989"/>
    </source>
</evidence>
<evidence type="ECO:0000259" key="7">
    <source>
        <dbReference type="Pfam" id="PF00892"/>
    </source>
</evidence>
<evidence type="ECO:0000256" key="3">
    <source>
        <dbReference type="ARBA" id="ARBA00022692"/>
    </source>
</evidence>
<feature type="transmembrane region" description="Helical" evidence="6">
    <location>
        <begin position="242"/>
        <end position="263"/>
    </location>
</feature>
<dbReference type="Proteomes" id="UP000885779">
    <property type="component" value="Unassembled WGS sequence"/>
</dbReference>
<dbReference type="Gene3D" id="1.10.3730.20">
    <property type="match status" value="1"/>
</dbReference>
<feature type="transmembrane region" description="Helical" evidence="6">
    <location>
        <begin position="269"/>
        <end position="287"/>
    </location>
</feature>
<sequence length="311" mass="34050">MGKKLWLFYALTTALLWGVWGAFIEIPEKAGFPATLGYSVWALTMIPGGIFALIKLKGQLDTDRRSVFLGLGAGLLGCGGQLILFEALRIGPAYLIFPFISIAPVSTIILSYIFLKERARRVAWYGIGAAVIAVFLLSYQPPGHSVVSGYLWILLSLLVAFMWSMQSFTLKFSNNLMRAESLVIYTVIASLLLIPVAILMTDFSQDINWSFEGPGLTAIIQFLNAIGFITLVFAFRYGKAIFVSPMVNAMPPVITVVLSLILYQVIPHPITISGMVLAVLAAFLMALEPDETTAQNSDKINSSKLIPNSEE</sequence>
<dbReference type="PANTHER" id="PTHR32322:SF2">
    <property type="entry name" value="EAMA DOMAIN-CONTAINING PROTEIN"/>
    <property type="match status" value="1"/>
</dbReference>
<dbReference type="Pfam" id="PF00892">
    <property type="entry name" value="EamA"/>
    <property type="match status" value="2"/>
</dbReference>
<dbReference type="GO" id="GO:0016020">
    <property type="term" value="C:membrane"/>
    <property type="evidence" value="ECO:0007669"/>
    <property type="project" value="UniProtKB-SubCell"/>
</dbReference>
<feature type="domain" description="EamA" evidence="7">
    <location>
        <begin position="151"/>
        <end position="286"/>
    </location>
</feature>
<name>A0A7V4UD70_CALAY</name>
<evidence type="ECO:0000313" key="8">
    <source>
        <dbReference type="EMBL" id="HGY55342.1"/>
    </source>
</evidence>
<dbReference type="InterPro" id="IPR037185">
    <property type="entry name" value="EmrE-like"/>
</dbReference>
<organism evidence="8">
    <name type="scientific">Caldithrix abyssi</name>
    <dbReference type="NCBI Taxonomy" id="187145"/>
    <lineage>
        <taxon>Bacteria</taxon>
        <taxon>Pseudomonadati</taxon>
        <taxon>Calditrichota</taxon>
        <taxon>Calditrichia</taxon>
        <taxon>Calditrichales</taxon>
        <taxon>Calditrichaceae</taxon>
        <taxon>Caldithrix</taxon>
    </lineage>
</organism>
<feature type="transmembrane region" description="Helical" evidence="6">
    <location>
        <begin position="182"/>
        <end position="201"/>
    </location>
</feature>
<accession>A0A7V4UD70</accession>
<dbReference type="EMBL" id="DRQG01000062">
    <property type="protein sequence ID" value="HGY55342.1"/>
    <property type="molecule type" value="Genomic_DNA"/>
</dbReference>
<comment type="similarity">
    <text evidence="2">Belongs to the EamA transporter family.</text>
</comment>
<feature type="transmembrane region" description="Helical" evidence="6">
    <location>
        <begin position="66"/>
        <end position="88"/>
    </location>
</feature>
<keyword evidence="5 6" id="KW-0472">Membrane</keyword>
<evidence type="ECO:0000256" key="1">
    <source>
        <dbReference type="ARBA" id="ARBA00004141"/>
    </source>
</evidence>
<dbReference type="InterPro" id="IPR000620">
    <property type="entry name" value="EamA_dom"/>
</dbReference>
<dbReference type="PANTHER" id="PTHR32322">
    <property type="entry name" value="INNER MEMBRANE TRANSPORTER"/>
    <property type="match status" value="1"/>
</dbReference>
<evidence type="ECO:0000256" key="2">
    <source>
        <dbReference type="ARBA" id="ARBA00007362"/>
    </source>
</evidence>
<comment type="subcellular location">
    <subcellularLocation>
        <location evidence="1">Membrane</location>
        <topology evidence="1">Multi-pass membrane protein</topology>
    </subcellularLocation>
</comment>
<proteinExistence type="inferred from homology"/>
<feature type="transmembrane region" description="Helical" evidence="6">
    <location>
        <begin position="94"/>
        <end position="115"/>
    </location>
</feature>
<feature type="transmembrane region" description="Helical" evidence="6">
    <location>
        <begin position="122"/>
        <end position="139"/>
    </location>
</feature>
<dbReference type="InterPro" id="IPR050638">
    <property type="entry name" value="AA-Vitamin_Transporters"/>
</dbReference>
<comment type="caution">
    <text evidence="8">The sequence shown here is derived from an EMBL/GenBank/DDBJ whole genome shotgun (WGS) entry which is preliminary data.</text>
</comment>
<protein>
    <submittedName>
        <fullName evidence="8">DMT family transporter</fullName>
    </submittedName>
</protein>
<feature type="transmembrane region" description="Helical" evidence="6">
    <location>
        <begin position="31"/>
        <end position="54"/>
    </location>
</feature>